<dbReference type="EMBL" id="JBBPBN010000004">
    <property type="protein sequence ID" value="KAK9041215.1"/>
    <property type="molecule type" value="Genomic_DNA"/>
</dbReference>
<dbReference type="Pfam" id="PF03175">
    <property type="entry name" value="DNA_pol_B_2"/>
    <property type="match status" value="1"/>
</dbReference>
<name>A0ABR2TUU8_9ROSI</name>
<dbReference type="InterPro" id="IPR004868">
    <property type="entry name" value="DNA-dir_DNA_pol_B_mt/vir"/>
</dbReference>
<dbReference type="InterPro" id="IPR043502">
    <property type="entry name" value="DNA/RNA_pol_sf"/>
</dbReference>
<dbReference type="Proteomes" id="UP001396334">
    <property type="component" value="Unassembled WGS sequence"/>
</dbReference>
<evidence type="ECO:0000256" key="1">
    <source>
        <dbReference type="ARBA" id="ARBA00005755"/>
    </source>
</evidence>
<reference evidence="11 12" key="1">
    <citation type="journal article" date="2024" name="G3 (Bethesda)">
        <title>Genome assembly of Hibiscus sabdariffa L. provides insights into metabolisms of medicinal natural products.</title>
        <authorList>
            <person name="Kim T."/>
        </authorList>
    </citation>
    <scope>NUCLEOTIDE SEQUENCE [LARGE SCALE GENOMIC DNA]</scope>
    <source>
        <strain evidence="11">TK-2024</strain>
        <tissue evidence="11">Old leaves</tissue>
    </source>
</reference>
<evidence type="ECO:0000256" key="8">
    <source>
        <dbReference type="ARBA" id="ARBA00049244"/>
    </source>
</evidence>
<organism evidence="11 12">
    <name type="scientific">Hibiscus sabdariffa</name>
    <name type="common">roselle</name>
    <dbReference type="NCBI Taxonomy" id="183260"/>
    <lineage>
        <taxon>Eukaryota</taxon>
        <taxon>Viridiplantae</taxon>
        <taxon>Streptophyta</taxon>
        <taxon>Embryophyta</taxon>
        <taxon>Tracheophyta</taxon>
        <taxon>Spermatophyta</taxon>
        <taxon>Magnoliopsida</taxon>
        <taxon>eudicotyledons</taxon>
        <taxon>Gunneridae</taxon>
        <taxon>Pentapetalae</taxon>
        <taxon>rosids</taxon>
        <taxon>malvids</taxon>
        <taxon>Malvales</taxon>
        <taxon>Malvaceae</taxon>
        <taxon>Malvoideae</taxon>
        <taxon>Hibiscus</taxon>
    </lineage>
</organism>
<evidence type="ECO:0000313" key="12">
    <source>
        <dbReference type="Proteomes" id="UP001396334"/>
    </source>
</evidence>
<protein>
    <recommendedName>
        <fullName evidence="2">DNA-directed DNA polymerase</fullName>
        <ecNumber evidence="2">2.7.7.7</ecNumber>
    </recommendedName>
</protein>
<dbReference type="Gene3D" id="3.90.1600.10">
    <property type="entry name" value="Palm domain of DNA polymerase"/>
    <property type="match status" value="2"/>
</dbReference>
<keyword evidence="5" id="KW-0235">DNA replication</keyword>
<keyword evidence="4" id="KW-0548">Nucleotidyltransferase</keyword>
<evidence type="ECO:0000256" key="6">
    <source>
        <dbReference type="ARBA" id="ARBA00022932"/>
    </source>
</evidence>
<gene>
    <name evidence="11" type="ORF">V6N11_016327</name>
</gene>
<feature type="compositionally biased region" description="Basic and acidic residues" evidence="9">
    <location>
        <begin position="513"/>
        <end position="537"/>
    </location>
</feature>
<dbReference type="SUPFAM" id="SSF56672">
    <property type="entry name" value="DNA/RNA polymerases"/>
    <property type="match status" value="1"/>
</dbReference>
<feature type="compositionally biased region" description="Basic and acidic residues" evidence="9">
    <location>
        <begin position="475"/>
        <end position="492"/>
    </location>
</feature>
<comment type="caution">
    <text evidence="11">The sequence shown here is derived from an EMBL/GenBank/DDBJ whole genome shotgun (WGS) entry which is preliminary data.</text>
</comment>
<comment type="catalytic activity">
    <reaction evidence="8">
        <text>DNA(n) + a 2'-deoxyribonucleoside 5'-triphosphate = DNA(n+1) + diphosphate</text>
        <dbReference type="Rhea" id="RHEA:22508"/>
        <dbReference type="Rhea" id="RHEA-COMP:17339"/>
        <dbReference type="Rhea" id="RHEA-COMP:17340"/>
        <dbReference type="ChEBI" id="CHEBI:33019"/>
        <dbReference type="ChEBI" id="CHEBI:61560"/>
        <dbReference type="ChEBI" id="CHEBI:173112"/>
        <dbReference type="EC" id="2.7.7.7"/>
    </reaction>
</comment>
<dbReference type="InterPro" id="IPR023211">
    <property type="entry name" value="DNA_pol_palm_dom_sf"/>
</dbReference>
<evidence type="ECO:0000256" key="3">
    <source>
        <dbReference type="ARBA" id="ARBA00022679"/>
    </source>
</evidence>
<dbReference type="PROSITE" id="PS00116">
    <property type="entry name" value="DNA_POLYMERASE_B"/>
    <property type="match status" value="1"/>
</dbReference>
<dbReference type="PANTHER" id="PTHR33568:SF3">
    <property type="entry name" value="DNA-DIRECTED DNA POLYMERASE"/>
    <property type="match status" value="1"/>
</dbReference>
<accession>A0ABR2TUU8</accession>
<keyword evidence="6" id="KW-0239">DNA-directed DNA polymerase</keyword>
<evidence type="ECO:0000256" key="5">
    <source>
        <dbReference type="ARBA" id="ARBA00022705"/>
    </source>
</evidence>
<evidence type="ECO:0000256" key="2">
    <source>
        <dbReference type="ARBA" id="ARBA00012417"/>
    </source>
</evidence>
<evidence type="ECO:0000256" key="9">
    <source>
        <dbReference type="SAM" id="MobiDB-lite"/>
    </source>
</evidence>
<evidence type="ECO:0000256" key="7">
    <source>
        <dbReference type="ARBA" id="ARBA00023125"/>
    </source>
</evidence>
<evidence type="ECO:0000256" key="4">
    <source>
        <dbReference type="ARBA" id="ARBA00022695"/>
    </source>
</evidence>
<feature type="region of interest" description="Disordered" evidence="9">
    <location>
        <begin position="465"/>
        <end position="537"/>
    </location>
</feature>
<comment type="similarity">
    <text evidence="1">Belongs to the DNA polymerase type-B family.</text>
</comment>
<evidence type="ECO:0000313" key="11">
    <source>
        <dbReference type="EMBL" id="KAK9041215.1"/>
    </source>
</evidence>
<dbReference type="InterPro" id="IPR017964">
    <property type="entry name" value="DNA-dir_DNA_pol_B_CS"/>
</dbReference>
<sequence length="537" mass="61557">MRMMNSSENISFIIGRAYTFREDGKDQPVYAWIEQLVRGKAEEYNSGFDLFGISINIYLLEDYVDDENIMGFPTDVELASLVWDNINCQNDCVSAKAVINLKKSKRRYSDYIKALKPSKRPMQPFIVADTETTLVNDVHVPYAVGFMVVRPEDKLPPSIEENRIETYFSEDCPAIVFKTFERRSKEMMNNFIERLTVVVRHDPSIKIDIHLLGGVMQNAQELFWSKFHVDIVSKITLSSLALAIFRTCFYDEENWPIYIPNRNANSFICKGYYGGHADVYKPYGENLFYYDVNSLYPIIMMSYLMPAGKPVWHSNLQGRDINNLFGFIEAYVECPTTINKPFLPYRDKKNNTLIFPMGKFVGVYYSEELKFAIKEGYNTCRSLAVQLAAAVTACARIHMYPFISKADSYYTDTDSVVLGNPLPDNVISQTELDYAGKEKKILEEVMRLNKELLKESLSLKARLMSNIDSNQGATNEDKSEPRSNNEDKSEPQKKKKKKKESLSQKDSLISNIDSKHAINNDDKSDPPNEHKSDPPSE</sequence>
<dbReference type="PANTHER" id="PTHR33568">
    <property type="entry name" value="DNA POLYMERASE"/>
    <property type="match status" value="1"/>
</dbReference>
<keyword evidence="7" id="KW-0238">DNA-binding</keyword>
<keyword evidence="3" id="KW-0808">Transferase</keyword>
<keyword evidence="12" id="KW-1185">Reference proteome</keyword>
<feature type="domain" description="DNA-directed DNA polymerase family B mitochondria/virus" evidence="10">
    <location>
        <begin position="205"/>
        <end position="378"/>
    </location>
</feature>
<proteinExistence type="inferred from homology"/>
<evidence type="ECO:0000259" key="10">
    <source>
        <dbReference type="Pfam" id="PF03175"/>
    </source>
</evidence>
<dbReference type="EC" id="2.7.7.7" evidence="2"/>